<evidence type="ECO:0000313" key="3">
    <source>
        <dbReference type="EMBL" id="MBB4907992.1"/>
    </source>
</evidence>
<proteinExistence type="predicted"/>
<dbReference type="Gene3D" id="3.40.50.300">
    <property type="entry name" value="P-loop containing nucleotide triphosphate hydrolases"/>
    <property type="match status" value="2"/>
</dbReference>
<name>A0A7W7VF67_9PSEU</name>
<feature type="domain" description="ATPase AAA-type core" evidence="2">
    <location>
        <begin position="23"/>
        <end position="340"/>
    </location>
</feature>
<accession>A0A7W7VF67</accession>
<evidence type="ECO:0000256" key="1">
    <source>
        <dbReference type="ARBA" id="ARBA00023236"/>
    </source>
</evidence>
<dbReference type="RefSeq" id="WP_184812115.1">
    <property type="nucleotide sequence ID" value="NZ_JACHJQ010000004.1"/>
</dbReference>
<sequence length="375" mass="40302">MIQTLAVESYRSLRQLVLPLSPLTVVTGANGAGKSSLYRALRLLADAALGGAVAALAREGGLASTLWAGPEGKVRKGRAVQGTVRTKPVALRLGFGGDEFGYALDLGMPVPAETMFGLDPEFKREALWAGPVLRPATLLADRTRNVVRARDASGAWGAPGRIGLTDSMLSELAEPEVLLLRDRMRSWRFYDQFRTDRDAPARQSRIGTRTPVLGHDGADLPAALRTIVEQGAAGELADAVTDAFPGSRVEVTSVEGRFGLRFHQHGLLRPLDAAELSDGTLRYLLWVAALLTQRPPELLVLNEPETSLHPDLLPSLASLITTAATRSQVVVVTHAARLVDALPKATVLTLAKTDSTTTLDGQGLLDQPSWHWPER</sequence>
<dbReference type="FunFam" id="3.40.50.300:FF:002708">
    <property type="entry name" value="FeS assembly ATPase SufC"/>
    <property type="match status" value="1"/>
</dbReference>
<dbReference type="PANTHER" id="PTHR32182">
    <property type="entry name" value="DNA REPLICATION AND REPAIR PROTEIN RECF"/>
    <property type="match status" value="1"/>
</dbReference>
<dbReference type="InterPro" id="IPR027417">
    <property type="entry name" value="P-loop_NTPase"/>
</dbReference>
<dbReference type="EMBL" id="JACHJQ010000004">
    <property type="protein sequence ID" value="MBB4907992.1"/>
    <property type="molecule type" value="Genomic_DNA"/>
</dbReference>
<dbReference type="GO" id="GO:0009432">
    <property type="term" value="P:SOS response"/>
    <property type="evidence" value="ECO:0007669"/>
    <property type="project" value="UniProtKB-KW"/>
</dbReference>
<dbReference type="Pfam" id="PF13304">
    <property type="entry name" value="AAA_21"/>
    <property type="match status" value="1"/>
</dbReference>
<dbReference type="AlphaFoldDB" id="A0A7W7VF67"/>
<keyword evidence="1" id="KW-0227">DNA damage</keyword>
<organism evidence="3 4">
    <name type="scientific">Actinophytocola algeriensis</name>
    <dbReference type="NCBI Taxonomy" id="1768010"/>
    <lineage>
        <taxon>Bacteria</taxon>
        <taxon>Bacillati</taxon>
        <taxon>Actinomycetota</taxon>
        <taxon>Actinomycetes</taxon>
        <taxon>Pseudonocardiales</taxon>
        <taxon>Pseudonocardiaceae</taxon>
    </lineage>
</organism>
<gene>
    <name evidence="3" type="ORF">FHR82_004234</name>
</gene>
<dbReference type="PIRSF" id="PIRSF029347">
    <property type="entry name" value="RecF"/>
    <property type="match status" value="1"/>
</dbReference>
<evidence type="ECO:0000259" key="2">
    <source>
        <dbReference type="Pfam" id="PF13304"/>
    </source>
</evidence>
<dbReference type="Proteomes" id="UP000520767">
    <property type="component" value="Unassembled WGS sequence"/>
</dbReference>
<dbReference type="GO" id="GO:0006302">
    <property type="term" value="P:double-strand break repair"/>
    <property type="evidence" value="ECO:0007669"/>
    <property type="project" value="TreeGrafter"/>
</dbReference>
<keyword evidence="4" id="KW-1185">Reference proteome</keyword>
<evidence type="ECO:0000313" key="4">
    <source>
        <dbReference type="Proteomes" id="UP000520767"/>
    </source>
</evidence>
<dbReference type="InterPro" id="IPR003959">
    <property type="entry name" value="ATPase_AAA_core"/>
</dbReference>
<dbReference type="GO" id="GO:0016887">
    <property type="term" value="F:ATP hydrolysis activity"/>
    <property type="evidence" value="ECO:0007669"/>
    <property type="project" value="InterPro"/>
</dbReference>
<dbReference type="FunFam" id="3.40.50.300:FF:002534">
    <property type="entry name" value="Putative RecF protein"/>
    <property type="match status" value="1"/>
</dbReference>
<dbReference type="SUPFAM" id="SSF52540">
    <property type="entry name" value="P-loop containing nucleoside triphosphate hydrolases"/>
    <property type="match status" value="1"/>
</dbReference>
<reference evidence="3 4" key="1">
    <citation type="submission" date="2020-08" db="EMBL/GenBank/DDBJ databases">
        <title>Genomic Encyclopedia of Type Strains, Phase III (KMG-III): the genomes of soil and plant-associated and newly described type strains.</title>
        <authorList>
            <person name="Whitman W."/>
        </authorList>
    </citation>
    <scope>NUCLEOTIDE SEQUENCE [LARGE SCALE GENOMIC DNA]</scope>
    <source>
        <strain evidence="3 4">CECT 8960</strain>
    </source>
</reference>
<comment type="caution">
    <text evidence="3">The sequence shown here is derived from an EMBL/GenBank/DDBJ whole genome shotgun (WGS) entry which is preliminary data.</text>
</comment>
<protein>
    <submittedName>
        <fullName evidence="3">Putative ATPase</fullName>
    </submittedName>
</protein>
<dbReference type="GO" id="GO:0000731">
    <property type="term" value="P:DNA synthesis involved in DNA repair"/>
    <property type="evidence" value="ECO:0007669"/>
    <property type="project" value="TreeGrafter"/>
</dbReference>
<dbReference type="GO" id="GO:0005524">
    <property type="term" value="F:ATP binding"/>
    <property type="evidence" value="ECO:0007669"/>
    <property type="project" value="InterPro"/>
</dbReference>
<dbReference type="PANTHER" id="PTHR32182:SF25">
    <property type="entry name" value="SLR1056 PROTEIN"/>
    <property type="match status" value="1"/>
</dbReference>
<keyword evidence="1" id="KW-0742">SOS response</keyword>
<dbReference type="InterPro" id="IPR014555">
    <property type="entry name" value="RecF-like"/>
</dbReference>